<keyword evidence="2" id="KW-1185">Reference proteome</keyword>
<organism evidence="1 2">
    <name type="scientific">Hymenobacter canadensis</name>
    <dbReference type="NCBI Taxonomy" id="2999067"/>
    <lineage>
        <taxon>Bacteria</taxon>
        <taxon>Pseudomonadati</taxon>
        <taxon>Bacteroidota</taxon>
        <taxon>Cytophagia</taxon>
        <taxon>Cytophagales</taxon>
        <taxon>Hymenobacteraceae</taxon>
        <taxon>Hymenobacter</taxon>
    </lineage>
</organism>
<evidence type="ECO:0008006" key="3">
    <source>
        <dbReference type="Google" id="ProtNLM"/>
    </source>
</evidence>
<sequence length="159" mass="17497">MKQSLLFAALVVGLGACQKSDNNEDATPAAMEAAFSQDFTLSYRQQALLPTVAQPELTVELADLQYSICPKNARCFTANFVFPLLAITDAQGRTQQLKMPVNNTTGLQTGAFIDTASVRANGRRYLVQYTSWQAKETDRNYAEKQDLSVKLRITKPAGN</sequence>
<dbReference type="Proteomes" id="UP001211005">
    <property type="component" value="Chromosome"/>
</dbReference>
<accession>A0ABY7LSV8</accession>
<evidence type="ECO:0000313" key="2">
    <source>
        <dbReference type="Proteomes" id="UP001211005"/>
    </source>
</evidence>
<dbReference type="PROSITE" id="PS51257">
    <property type="entry name" value="PROKAR_LIPOPROTEIN"/>
    <property type="match status" value="1"/>
</dbReference>
<protein>
    <recommendedName>
        <fullName evidence="3">Lipoprotein</fullName>
    </recommendedName>
</protein>
<evidence type="ECO:0000313" key="1">
    <source>
        <dbReference type="EMBL" id="WBA43474.1"/>
    </source>
</evidence>
<proteinExistence type="predicted"/>
<dbReference type="EMBL" id="CP114767">
    <property type="protein sequence ID" value="WBA43474.1"/>
    <property type="molecule type" value="Genomic_DNA"/>
</dbReference>
<reference evidence="1 2" key="1">
    <citation type="submission" date="2022-12" db="EMBL/GenBank/DDBJ databases">
        <title>Hymenobacter canadensis sp. nov. isolated from lake water of the Cambridge Bay, Canada.</title>
        <authorList>
            <person name="Kim W.H."/>
            <person name="Lee Y.M."/>
        </authorList>
    </citation>
    <scope>NUCLEOTIDE SEQUENCE [LARGE SCALE GENOMIC DNA]</scope>
    <source>
        <strain evidence="1 2">PAMC 29467</strain>
    </source>
</reference>
<dbReference type="RefSeq" id="WP_269561512.1">
    <property type="nucleotide sequence ID" value="NZ_CP114767.1"/>
</dbReference>
<name>A0ABY7LSV8_9BACT</name>
<gene>
    <name evidence="1" type="ORF">O3303_07865</name>
</gene>